<accession>A0A6G1F9H8</accession>
<evidence type="ECO:0000256" key="1">
    <source>
        <dbReference type="SAM" id="MobiDB-lite"/>
    </source>
</evidence>
<sequence>MAIACAVSVAAPPLTAKRNTNSAPRRSFRQRSERRSHPRGVTARFSGNPADADADRKADSGRIEVSGRLVTCALQLFSRLVKLLRGELVASTPVRLPSTRCSAYRGVE</sequence>
<protein>
    <submittedName>
        <fullName evidence="2">Uncharacterized protein</fullName>
    </submittedName>
</protein>
<name>A0A6G1F9H8_9ORYZ</name>
<dbReference type="EMBL" id="SPHZ02000001">
    <property type="protein sequence ID" value="KAF0933499.1"/>
    <property type="molecule type" value="Genomic_DNA"/>
</dbReference>
<organism evidence="2 3">
    <name type="scientific">Oryza meyeriana var. granulata</name>
    <dbReference type="NCBI Taxonomy" id="110450"/>
    <lineage>
        <taxon>Eukaryota</taxon>
        <taxon>Viridiplantae</taxon>
        <taxon>Streptophyta</taxon>
        <taxon>Embryophyta</taxon>
        <taxon>Tracheophyta</taxon>
        <taxon>Spermatophyta</taxon>
        <taxon>Magnoliopsida</taxon>
        <taxon>Liliopsida</taxon>
        <taxon>Poales</taxon>
        <taxon>Poaceae</taxon>
        <taxon>BOP clade</taxon>
        <taxon>Oryzoideae</taxon>
        <taxon>Oryzeae</taxon>
        <taxon>Oryzinae</taxon>
        <taxon>Oryza</taxon>
        <taxon>Oryza meyeriana</taxon>
    </lineage>
</organism>
<dbReference type="OrthoDB" id="666144at2759"/>
<keyword evidence="3" id="KW-1185">Reference proteome</keyword>
<proteinExistence type="predicted"/>
<dbReference type="AlphaFoldDB" id="A0A6G1F9H8"/>
<comment type="caution">
    <text evidence="2">The sequence shown here is derived from an EMBL/GenBank/DDBJ whole genome shotgun (WGS) entry which is preliminary data.</text>
</comment>
<feature type="region of interest" description="Disordered" evidence="1">
    <location>
        <begin position="15"/>
        <end position="59"/>
    </location>
</feature>
<dbReference type="Proteomes" id="UP000479710">
    <property type="component" value="Unassembled WGS sequence"/>
</dbReference>
<evidence type="ECO:0000313" key="2">
    <source>
        <dbReference type="EMBL" id="KAF0933499.1"/>
    </source>
</evidence>
<evidence type="ECO:0000313" key="3">
    <source>
        <dbReference type="Proteomes" id="UP000479710"/>
    </source>
</evidence>
<gene>
    <name evidence="2" type="ORF">E2562_018583</name>
</gene>
<reference evidence="2 3" key="1">
    <citation type="submission" date="2019-11" db="EMBL/GenBank/DDBJ databases">
        <title>Whole genome sequence of Oryza granulata.</title>
        <authorList>
            <person name="Li W."/>
        </authorList>
    </citation>
    <scope>NUCLEOTIDE SEQUENCE [LARGE SCALE GENOMIC DNA]</scope>
    <source>
        <strain evidence="3">cv. Menghai</strain>
        <tissue evidence="2">Leaf</tissue>
    </source>
</reference>